<protein>
    <submittedName>
        <fullName evidence="2">Uncharacterized protein</fullName>
    </submittedName>
</protein>
<dbReference type="Proteomes" id="UP000289857">
    <property type="component" value="Unassembled WGS sequence"/>
</dbReference>
<gene>
    <name evidence="2" type="ORF">EQG61_11290</name>
</gene>
<evidence type="ECO:0000313" key="3">
    <source>
        <dbReference type="Proteomes" id="UP000289857"/>
    </source>
</evidence>
<feature type="signal peptide" evidence="1">
    <location>
        <begin position="1"/>
        <end position="18"/>
    </location>
</feature>
<reference evidence="3" key="1">
    <citation type="submission" date="2019-01" db="EMBL/GenBank/DDBJ databases">
        <title>Cytophagaceae bacterium strain CAR-16.</title>
        <authorList>
            <person name="Chen W.-M."/>
        </authorList>
    </citation>
    <scope>NUCLEOTIDE SEQUENCE [LARGE SCALE GENOMIC DNA]</scope>
    <source>
        <strain evidence="3">WWJ-16</strain>
    </source>
</reference>
<keyword evidence="3" id="KW-1185">Reference proteome</keyword>
<evidence type="ECO:0000256" key="1">
    <source>
        <dbReference type="SAM" id="SignalP"/>
    </source>
</evidence>
<dbReference type="EMBL" id="SBKN01000007">
    <property type="protein sequence ID" value="RXR21588.1"/>
    <property type="molecule type" value="Genomic_DNA"/>
</dbReference>
<organism evidence="2 3">
    <name type="scientific">Flavobacterium stagni</name>
    <dbReference type="NCBI Taxonomy" id="2506421"/>
    <lineage>
        <taxon>Bacteria</taxon>
        <taxon>Pseudomonadati</taxon>
        <taxon>Bacteroidota</taxon>
        <taxon>Flavobacteriia</taxon>
        <taxon>Flavobacteriales</taxon>
        <taxon>Flavobacteriaceae</taxon>
        <taxon>Flavobacterium</taxon>
    </lineage>
</organism>
<accession>A0A4Q1KA93</accession>
<dbReference type="AlphaFoldDB" id="A0A4Q1KA93"/>
<sequence>MRKWCLLLFFHAALLVTGQNTLDLSKPLVLGHFDENQHFIWEVNKTDLREQINTLVGPSSSPFTQIALAEEKNTRSQESLLFLELKSEKGQRIFYKWLVQKGNQIMLGSSDDFTYQALTNFIICEGVSNCAPELLYDGTSYELSCQKSNYFSNETNCKRTVGRFVP</sequence>
<dbReference type="RefSeq" id="WP_129462048.1">
    <property type="nucleotide sequence ID" value="NZ_SBKN01000007.1"/>
</dbReference>
<comment type="caution">
    <text evidence="2">The sequence shown here is derived from an EMBL/GenBank/DDBJ whole genome shotgun (WGS) entry which is preliminary data.</text>
</comment>
<keyword evidence="1" id="KW-0732">Signal</keyword>
<feature type="chain" id="PRO_5020505532" evidence="1">
    <location>
        <begin position="19"/>
        <end position="166"/>
    </location>
</feature>
<name>A0A4Q1KA93_9FLAO</name>
<evidence type="ECO:0000313" key="2">
    <source>
        <dbReference type="EMBL" id="RXR21588.1"/>
    </source>
</evidence>
<proteinExistence type="predicted"/>